<dbReference type="GO" id="GO:0008017">
    <property type="term" value="F:microtubule binding"/>
    <property type="evidence" value="ECO:0007669"/>
    <property type="project" value="TreeGrafter"/>
</dbReference>
<dbReference type="GO" id="GO:0090307">
    <property type="term" value="P:mitotic spindle assembly"/>
    <property type="evidence" value="ECO:0007669"/>
    <property type="project" value="TreeGrafter"/>
</dbReference>
<dbReference type="InterPro" id="IPR037518">
    <property type="entry name" value="MPN"/>
</dbReference>
<dbReference type="GO" id="GO:0051301">
    <property type="term" value="P:cell division"/>
    <property type="evidence" value="ECO:0007669"/>
    <property type="project" value="UniProtKB-KW"/>
</dbReference>
<evidence type="ECO:0000256" key="10">
    <source>
        <dbReference type="ARBA" id="ARBA00023242"/>
    </source>
</evidence>
<evidence type="ECO:0000256" key="2">
    <source>
        <dbReference type="ARBA" id="ARBA00004647"/>
    </source>
</evidence>
<feature type="domain" description="MPN" evidence="14">
    <location>
        <begin position="3"/>
        <end position="149"/>
    </location>
</feature>
<feature type="compositionally biased region" description="Acidic residues" evidence="13">
    <location>
        <begin position="394"/>
        <end position="415"/>
    </location>
</feature>
<keyword evidence="3" id="KW-0963">Cytoplasm</keyword>
<evidence type="ECO:0000259" key="14">
    <source>
        <dbReference type="PROSITE" id="PS50249"/>
    </source>
</evidence>
<keyword evidence="10" id="KW-0539">Nucleus</keyword>
<keyword evidence="11" id="KW-0131">Cell cycle</keyword>
<sequence length="454" mass="50109">MAASISGYTFSSVCYHSANSNSDHEGFLLGDVRQEETVSISDTQISTAELLQIVEIHNHDPCAQLFSFYDYAGKVSEENLNSILKDRRKKVIGWYRFRRNTQQQMSFREQIIHKQLTQLLGVPDLVFLLFSFISTANSSTHALEYVLFRPNRSRYNQRITLSIPNLGNTSQQEYKISSVPNTSLNYAKVVKEHGAEFFDKDGVMKDIRTIFQVYSALQDKVQAVCVEVEQSERVKEKFQEDVNKLKQQIALRKRKTAEEKRLREVQNADSRSTPEENTEPPEASLLSRITFHAPSAPERPSTSPNPPSYTDLLSQDDSLLSSSSPPTSAALLPRPQAVGSPGHPTPGPLGMGLAMGLGLSLGTSPNPVTTPSTPYLGNGDGSSSDSLDRQAAGQEDDDDDEDDEDDDEEDEDSSEYENLVSETTHLQMVSASVLVPGRPAALSPDGDARGSQTT</sequence>
<evidence type="ECO:0000313" key="15">
    <source>
        <dbReference type="Proteomes" id="UP000515150"/>
    </source>
</evidence>
<dbReference type="GO" id="GO:0000922">
    <property type="term" value="C:spindle pole"/>
    <property type="evidence" value="ECO:0007669"/>
    <property type="project" value="UniProtKB-SubCell"/>
</dbReference>
<dbReference type="AlphaFoldDB" id="A0A6P7KQR0"/>
<keyword evidence="5" id="KW-0493">Microtubule</keyword>
<reference evidence="16" key="1">
    <citation type="submission" date="2025-08" db="UniProtKB">
        <authorList>
            <consortium name="RefSeq"/>
        </authorList>
    </citation>
    <scope>IDENTIFICATION</scope>
</reference>
<comment type="subcellular location">
    <subcellularLocation>
        <location evidence="2">Cytoplasm</location>
        <location evidence="2">Cytoskeleton</location>
        <location evidence="2">Spindle pole</location>
    </subcellularLocation>
    <subcellularLocation>
        <location evidence="1">Nucleus</location>
    </subcellularLocation>
</comment>
<keyword evidence="6" id="KW-0498">Mitosis</keyword>
<evidence type="ECO:0000256" key="1">
    <source>
        <dbReference type="ARBA" id="ARBA00004123"/>
    </source>
</evidence>
<evidence type="ECO:0000313" key="16">
    <source>
        <dbReference type="RefSeq" id="XP_028982804.1"/>
    </source>
</evidence>
<dbReference type="KEGG" id="bspl:114841818"/>
<dbReference type="CDD" id="cd23524">
    <property type="entry name" value="Abraxas_2"/>
    <property type="match status" value="1"/>
</dbReference>
<dbReference type="GO" id="GO:0005874">
    <property type="term" value="C:microtubule"/>
    <property type="evidence" value="ECO:0007669"/>
    <property type="project" value="UniProtKB-KW"/>
</dbReference>
<name>A0A6P7KQR0_BETSP</name>
<evidence type="ECO:0000256" key="5">
    <source>
        <dbReference type="ARBA" id="ARBA00022701"/>
    </source>
</evidence>
<feature type="compositionally biased region" description="Low complexity" evidence="13">
    <location>
        <begin position="356"/>
        <end position="385"/>
    </location>
</feature>
<comment type="similarity">
    <text evidence="12">Belongs to the FAM175 family. Abro1 subfamily.</text>
</comment>
<feature type="region of interest" description="Disordered" evidence="13">
    <location>
        <begin position="253"/>
        <end position="454"/>
    </location>
</feature>
<feature type="compositionally biased region" description="Polar residues" evidence="13">
    <location>
        <begin position="420"/>
        <end position="430"/>
    </location>
</feature>
<dbReference type="GO" id="GO:0031593">
    <property type="term" value="F:polyubiquitin modification-dependent protein binding"/>
    <property type="evidence" value="ECO:0007669"/>
    <property type="project" value="TreeGrafter"/>
</dbReference>
<keyword evidence="7" id="KW-0833">Ubl conjugation pathway</keyword>
<evidence type="ECO:0000256" key="7">
    <source>
        <dbReference type="ARBA" id="ARBA00022786"/>
    </source>
</evidence>
<evidence type="ECO:0000256" key="4">
    <source>
        <dbReference type="ARBA" id="ARBA00022618"/>
    </source>
</evidence>
<gene>
    <name evidence="16" type="primary">abraxas2</name>
</gene>
<dbReference type="InterPro" id="IPR023240">
    <property type="entry name" value="BRISC_Abraxas2"/>
</dbReference>
<dbReference type="Pfam" id="PF21125">
    <property type="entry name" value="MPN_2A_DUB_like"/>
    <property type="match status" value="1"/>
</dbReference>
<feature type="compositionally biased region" description="Basic and acidic residues" evidence="13">
    <location>
        <begin position="256"/>
        <end position="266"/>
    </location>
</feature>
<evidence type="ECO:0000256" key="3">
    <source>
        <dbReference type="ARBA" id="ARBA00022490"/>
    </source>
</evidence>
<evidence type="ECO:0000256" key="8">
    <source>
        <dbReference type="ARBA" id="ARBA00023054"/>
    </source>
</evidence>
<evidence type="ECO:0000256" key="13">
    <source>
        <dbReference type="SAM" id="MobiDB-lite"/>
    </source>
</evidence>
<dbReference type="OrthoDB" id="6358435at2759"/>
<dbReference type="GO" id="GO:0070536">
    <property type="term" value="P:protein K63-linked deubiquitination"/>
    <property type="evidence" value="ECO:0007669"/>
    <property type="project" value="TreeGrafter"/>
</dbReference>
<keyword evidence="8" id="KW-0175">Coiled coil</keyword>
<dbReference type="InterPro" id="IPR023238">
    <property type="entry name" value="FAM175"/>
</dbReference>
<evidence type="ECO:0000256" key="6">
    <source>
        <dbReference type="ARBA" id="ARBA00022776"/>
    </source>
</evidence>
<dbReference type="GO" id="GO:0005634">
    <property type="term" value="C:nucleus"/>
    <property type="evidence" value="ECO:0007669"/>
    <property type="project" value="UniProtKB-SubCell"/>
</dbReference>
<proteinExistence type="inferred from homology"/>
<protein>
    <submittedName>
        <fullName evidence="16">BRISC complex subunit Abraxas 2 isoform X1</fullName>
    </submittedName>
</protein>
<dbReference type="CTD" id="23172"/>
<dbReference type="PROSITE" id="PS50249">
    <property type="entry name" value="MPN"/>
    <property type="match status" value="1"/>
</dbReference>
<accession>A0A6P7KQR0</accession>
<dbReference type="PRINTS" id="PR02051">
    <property type="entry name" value="PROTEINF175"/>
</dbReference>
<keyword evidence="15" id="KW-1185">Reference proteome</keyword>
<dbReference type="GO" id="GO:0008608">
    <property type="term" value="P:attachment of spindle microtubules to kinetochore"/>
    <property type="evidence" value="ECO:0007669"/>
    <property type="project" value="TreeGrafter"/>
</dbReference>
<keyword evidence="9" id="KW-0206">Cytoskeleton</keyword>
<evidence type="ECO:0000256" key="11">
    <source>
        <dbReference type="ARBA" id="ARBA00023306"/>
    </source>
</evidence>
<evidence type="ECO:0000256" key="12">
    <source>
        <dbReference type="ARBA" id="ARBA00035115"/>
    </source>
</evidence>
<organism evidence="15 16">
    <name type="scientific">Betta splendens</name>
    <name type="common">Siamese fighting fish</name>
    <dbReference type="NCBI Taxonomy" id="158456"/>
    <lineage>
        <taxon>Eukaryota</taxon>
        <taxon>Metazoa</taxon>
        <taxon>Chordata</taxon>
        <taxon>Craniata</taxon>
        <taxon>Vertebrata</taxon>
        <taxon>Euteleostomi</taxon>
        <taxon>Actinopterygii</taxon>
        <taxon>Neopterygii</taxon>
        <taxon>Teleostei</taxon>
        <taxon>Neoteleostei</taxon>
        <taxon>Acanthomorphata</taxon>
        <taxon>Anabantaria</taxon>
        <taxon>Anabantiformes</taxon>
        <taxon>Anabantoidei</taxon>
        <taxon>Osphronemidae</taxon>
        <taxon>Betta</taxon>
    </lineage>
</organism>
<keyword evidence="4" id="KW-0132">Cell division</keyword>
<dbReference type="PANTHER" id="PTHR31728">
    <property type="entry name" value="ABRAXAS FAMILY MEMBER"/>
    <property type="match status" value="1"/>
</dbReference>
<dbReference type="RefSeq" id="XP_028982804.1">
    <property type="nucleotide sequence ID" value="XM_029126971.3"/>
</dbReference>
<evidence type="ECO:0000256" key="9">
    <source>
        <dbReference type="ARBA" id="ARBA00023212"/>
    </source>
</evidence>
<dbReference type="PRINTS" id="PR02053">
    <property type="entry name" value="BRISCABRO1"/>
</dbReference>
<dbReference type="GeneID" id="114841818"/>
<dbReference type="PANTHER" id="PTHR31728:SF1">
    <property type="entry name" value="BRISC COMPLEX SUBUNIT ABRAXAS 2"/>
    <property type="match status" value="1"/>
</dbReference>
<dbReference type="Proteomes" id="UP000515150">
    <property type="component" value="Chromosome 15"/>
</dbReference>
<dbReference type="InParanoid" id="A0A6P7KQR0"/>
<feature type="compositionally biased region" description="Low complexity" evidence="13">
    <location>
        <begin position="310"/>
        <end position="333"/>
    </location>
</feature>